<proteinExistence type="predicted"/>
<organism evidence="3 4">
    <name type="scientific">Elysia marginata</name>
    <dbReference type="NCBI Taxonomy" id="1093978"/>
    <lineage>
        <taxon>Eukaryota</taxon>
        <taxon>Metazoa</taxon>
        <taxon>Spiralia</taxon>
        <taxon>Lophotrochozoa</taxon>
        <taxon>Mollusca</taxon>
        <taxon>Gastropoda</taxon>
        <taxon>Heterobranchia</taxon>
        <taxon>Euthyneura</taxon>
        <taxon>Panpulmonata</taxon>
        <taxon>Sacoglossa</taxon>
        <taxon>Placobranchoidea</taxon>
        <taxon>Plakobranchidae</taxon>
        <taxon>Elysia</taxon>
    </lineage>
</organism>
<accession>A0AAV4FVX2</accession>
<evidence type="ECO:0000259" key="2">
    <source>
        <dbReference type="Pfam" id="PF03184"/>
    </source>
</evidence>
<dbReference type="AlphaFoldDB" id="A0AAV4FVX2"/>
<feature type="compositionally biased region" description="Acidic residues" evidence="1">
    <location>
        <begin position="160"/>
        <end position="177"/>
    </location>
</feature>
<name>A0AAV4FVX2_9GAST</name>
<feature type="domain" description="DDE-1" evidence="2">
    <location>
        <begin position="15"/>
        <end position="75"/>
    </location>
</feature>
<comment type="caution">
    <text evidence="3">The sequence shown here is derived from an EMBL/GenBank/DDBJ whole genome shotgun (WGS) entry which is preliminary data.</text>
</comment>
<reference evidence="3 4" key="1">
    <citation type="journal article" date="2021" name="Elife">
        <title>Chloroplast acquisition without the gene transfer in kleptoplastic sea slugs, Plakobranchus ocellatus.</title>
        <authorList>
            <person name="Maeda T."/>
            <person name="Takahashi S."/>
            <person name="Yoshida T."/>
            <person name="Shimamura S."/>
            <person name="Takaki Y."/>
            <person name="Nagai Y."/>
            <person name="Toyoda A."/>
            <person name="Suzuki Y."/>
            <person name="Arimoto A."/>
            <person name="Ishii H."/>
            <person name="Satoh N."/>
            <person name="Nishiyama T."/>
            <person name="Hasebe M."/>
            <person name="Maruyama T."/>
            <person name="Minagawa J."/>
            <person name="Obokata J."/>
            <person name="Shigenobu S."/>
        </authorList>
    </citation>
    <scope>NUCLEOTIDE SEQUENCE [LARGE SCALE GENOMIC DNA]</scope>
</reference>
<evidence type="ECO:0000313" key="3">
    <source>
        <dbReference type="EMBL" id="GFR76855.1"/>
    </source>
</evidence>
<feature type="region of interest" description="Disordered" evidence="1">
    <location>
        <begin position="133"/>
        <end position="177"/>
    </location>
</feature>
<keyword evidence="4" id="KW-1185">Reference proteome</keyword>
<sequence>MDFKGQECHGEKALKDRVTMLTYANMDGSHKLYLFDIGKFKTLRCFKDKLPVEHQSKSNAWVTAGIFTVWLQEFNKQAWEKVEPATIRNCFKKAGFQASETETEGENEIEAEDTDVQPFLSRLLVEYGIPDSLDDLENLDQDVPTAPSPSEEMNPSTTDSDSESEIEPAADDEDDQS</sequence>
<evidence type="ECO:0000313" key="4">
    <source>
        <dbReference type="Proteomes" id="UP000762676"/>
    </source>
</evidence>
<dbReference type="Proteomes" id="UP000762676">
    <property type="component" value="Unassembled WGS sequence"/>
</dbReference>
<evidence type="ECO:0000256" key="1">
    <source>
        <dbReference type="SAM" id="MobiDB-lite"/>
    </source>
</evidence>
<dbReference type="GO" id="GO:0003676">
    <property type="term" value="F:nucleic acid binding"/>
    <property type="evidence" value="ECO:0007669"/>
    <property type="project" value="InterPro"/>
</dbReference>
<dbReference type="EMBL" id="BMAT01011660">
    <property type="protein sequence ID" value="GFR76855.1"/>
    <property type="molecule type" value="Genomic_DNA"/>
</dbReference>
<gene>
    <name evidence="3" type="ORF">ElyMa_005810700</name>
</gene>
<dbReference type="Pfam" id="PF03184">
    <property type="entry name" value="DDE_1"/>
    <property type="match status" value="1"/>
</dbReference>
<dbReference type="InterPro" id="IPR004875">
    <property type="entry name" value="DDE_SF_endonuclease_dom"/>
</dbReference>
<protein>
    <submittedName>
        <fullName evidence="3">Tigger transposable element-derived protein 4</fullName>
    </submittedName>
</protein>